<evidence type="ECO:0000313" key="2">
    <source>
        <dbReference type="Proteomes" id="UP001152320"/>
    </source>
</evidence>
<dbReference type="AlphaFoldDB" id="A0A9Q0YK74"/>
<gene>
    <name evidence="1" type="ORF">HOLleu_36696</name>
</gene>
<accession>A0A9Q0YK74</accession>
<sequence length="83" mass="9356">MTTATYKDDFNNEYFSNNASHTPTPNLTSIFLPFDIPLVMYFHAMFLPILQNPPLGGLFQNCTLKKATKLDKTSSLPYSAHLV</sequence>
<dbReference type="Proteomes" id="UP001152320">
    <property type="component" value="Chromosome 19"/>
</dbReference>
<protein>
    <submittedName>
        <fullName evidence="1">Uncharacterized protein</fullName>
    </submittedName>
</protein>
<name>A0A9Q0YK74_HOLLE</name>
<keyword evidence="2" id="KW-1185">Reference proteome</keyword>
<reference evidence="1" key="1">
    <citation type="submission" date="2021-10" db="EMBL/GenBank/DDBJ databases">
        <title>Tropical sea cucumber genome reveals ecological adaptation and Cuvierian tubules defense mechanism.</title>
        <authorList>
            <person name="Chen T."/>
        </authorList>
    </citation>
    <scope>NUCLEOTIDE SEQUENCE</scope>
    <source>
        <strain evidence="1">Nanhai2018</strain>
        <tissue evidence="1">Muscle</tissue>
    </source>
</reference>
<evidence type="ECO:0000313" key="1">
    <source>
        <dbReference type="EMBL" id="KAJ8024068.1"/>
    </source>
</evidence>
<comment type="caution">
    <text evidence="1">The sequence shown here is derived from an EMBL/GenBank/DDBJ whole genome shotgun (WGS) entry which is preliminary data.</text>
</comment>
<proteinExistence type="predicted"/>
<organism evidence="1 2">
    <name type="scientific">Holothuria leucospilota</name>
    <name type="common">Black long sea cucumber</name>
    <name type="synonym">Mertensiothuria leucospilota</name>
    <dbReference type="NCBI Taxonomy" id="206669"/>
    <lineage>
        <taxon>Eukaryota</taxon>
        <taxon>Metazoa</taxon>
        <taxon>Echinodermata</taxon>
        <taxon>Eleutherozoa</taxon>
        <taxon>Echinozoa</taxon>
        <taxon>Holothuroidea</taxon>
        <taxon>Aspidochirotacea</taxon>
        <taxon>Aspidochirotida</taxon>
        <taxon>Holothuriidae</taxon>
        <taxon>Holothuria</taxon>
    </lineage>
</organism>
<dbReference type="EMBL" id="JAIZAY010000019">
    <property type="protein sequence ID" value="KAJ8024068.1"/>
    <property type="molecule type" value="Genomic_DNA"/>
</dbReference>